<evidence type="ECO:0000256" key="3">
    <source>
        <dbReference type="ARBA" id="ARBA00023004"/>
    </source>
</evidence>
<dbReference type="GO" id="GO:0046872">
    <property type="term" value="F:metal ion binding"/>
    <property type="evidence" value="ECO:0007669"/>
    <property type="project" value="UniProtKB-KW"/>
</dbReference>
<keyword evidence="4" id="KW-0411">Iron-sulfur</keyword>
<dbReference type="AlphaFoldDB" id="A0A511R4S7"/>
<dbReference type="Proteomes" id="UP000321197">
    <property type="component" value="Unassembled WGS sequence"/>
</dbReference>
<dbReference type="Gene3D" id="2.102.10.10">
    <property type="entry name" value="Rieske [2Fe-2S] iron-sulphur domain"/>
    <property type="match status" value="1"/>
</dbReference>
<dbReference type="PROSITE" id="PS51296">
    <property type="entry name" value="RIESKE"/>
    <property type="match status" value="1"/>
</dbReference>
<comment type="caution">
    <text evidence="7">The sequence shown here is derived from an EMBL/GenBank/DDBJ whole genome shotgun (WGS) entry which is preliminary data.</text>
</comment>
<organism evidence="7 8">
    <name type="scientific">Meiothermus hypogaeus NBRC 106114</name>
    <dbReference type="NCBI Taxonomy" id="1227553"/>
    <lineage>
        <taxon>Bacteria</taxon>
        <taxon>Thermotogati</taxon>
        <taxon>Deinococcota</taxon>
        <taxon>Deinococci</taxon>
        <taxon>Thermales</taxon>
        <taxon>Thermaceae</taxon>
        <taxon>Meiothermus</taxon>
    </lineage>
</organism>
<dbReference type="EMBL" id="BJXL01000114">
    <property type="protein sequence ID" value="GEM84604.1"/>
    <property type="molecule type" value="Genomic_DNA"/>
</dbReference>
<evidence type="ECO:0000256" key="4">
    <source>
        <dbReference type="ARBA" id="ARBA00023014"/>
    </source>
</evidence>
<evidence type="ECO:0000313" key="8">
    <source>
        <dbReference type="Proteomes" id="UP000321197"/>
    </source>
</evidence>
<accession>A0A511R4S7</accession>
<proteinExistence type="predicted"/>
<keyword evidence="1" id="KW-0001">2Fe-2S</keyword>
<dbReference type="InterPro" id="IPR017941">
    <property type="entry name" value="Rieske_2Fe-2S"/>
</dbReference>
<reference evidence="7 8" key="1">
    <citation type="submission" date="2019-07" db="EMBL/GenBank/DDBJ databases">
        <title>Whole genome shotgun sequence of Meiothermus hypogaeus NBRC 106114.</title>
        <authorList>
            <person name="Hosoyama A."/>
            <person name="Uohara A."/>
            <person name="Ohji S."/>
            <person name="Ichikawa N."/>
        </authorList>
    </citation>
    <scope>NUCLEOTIDE SEQUENCE [LARGE SCALE GENOMIC DNA]</scope>
    <source>
        <strain evidence="7 8">NBRC 106114</strain>
    </source>
</reference>
<evidence type="ECO:0000256" key="5">
    <source>
        <dbReference type="ARBA" id="ARBA00023157"/>
    </source>
</evidence>
<dbReference type="SUPFAM" id="SSF50022">
    <property type="entry name" value="ISP domain"/>
    <property type="match status" value="1"/>
</dbReference>
<gene>
    <name evidence="7" type="ORF">MHY01S_27700</name>
</gene>
<sequence>MDTSKEELNMVVSRRRVVQVLGGVTMASLTGAGKAQFWFAPSLTYPAIKVGNVNNLKNNEPVYFNYPDARSQGILVKLGRPAIGGVGRERDIVAFSAACTHMGCGVQYKGGRFLCPCHYSMFDPAKAAAVYQGLASTGLPQIQLGIAQNGDIFARAVNGLIWGRARNI</sequence>
<evidence type="ECO:0000313" key="7">
    <source>
        <dbReference type="EMBL" id="GEM84604.1"/>
    </source>
</evidence>
<evidence type="ECO:0000256" key="1">
    <source>
        <dbReference type="ARBA" id="ARBA00022714"/>
    </source>
</evidence>
<dbReference type="InterPro" id="IPR036922">
    <property type="entry name" value="Rieske_2Fe-2S_sf"/>
</dbReference>
<dbReference type="Pfam" id="PF00355">
    <property type="entry name" value="Rieske"/>
    <property type="match status" value="1"/>
</dbReference>
<evidence type="ECO:0000259" key="6">
    <source>
        <dbReference type="PROSITE" id="PS51296"/>
    </source>
</evidence>
<dbReference type="PANTHER" id="PTHR10134">
    <property type="entry name" value="CYTOCHROME B-C1 COMPLEX SUBUNIT RIESKE, MITOCHONDRIAL"/>
    <property type="match status" value="1"/>
</dbReference>
<keyword evidence="5" id="KW-1015">Disulfide bond</keyword>
<keyword evidence="3" id="KW-0408">Iron</keyword>
<protein>
    <submittedName>
        <fullName evidence="7">Arsenite oxidase small subunit</fullName>
    </submittedName>
</protein>
<keyword evidence="2" id="KW-0479">Metal-binding</keyword>
<dbReference type="NCBIfam" id="TIGR02694">
    <property type="entry name" value="arsenite_ox_S"/>
    <property type="match status" value="1"/>
</dbReference>
<dbReference type="OrthoDB" id="9802613at2"/>
<dbReference type="InterPro" id="IPR014067">
    <property type="entry name" value="AioB/IdrB_ssu"/>
</dbReference>
<feature type="domain" description="Rieske" evidence="6">
    <location>
        <begin position="65"/>
        <end position="153"/>
    </location>
</feature>
<dbReference type="InterPro" id="IPR014349">
    <property type="entry name" value="Rieske_Fe-S_prot"/>
</dbReference>
<name>A0A511R4S7_9DEIN</name>
<evidence type="ECO:0000256" key="2">
    <source>
        <dbReference type="ARBA" id="ARBA00022723"/>
    </source>
</evidence>
<dbReference type="GO" id="GO:0051537">
    <property type="term" value="F:2 iron, 2 sulfur cluster binding"/>
    <property type="evidence" value="ECO:0007669"/>
    <property type="project" value="UniProtKB-KW"/>
</dbReference>